<feature type="compositionally biased region" description="Polar residues" evidence="1">
    <location>
        <begin position="1"/>
        <end position="10"/>
    </location>
</feature>
<name>A0A075ARH6_ROZAC</name>
<dbReference type="PANTHER" id="PTHR32428">
    <property type="entry name" value="TARGET OF RAPAMYCIN COMPLEX 2 SUBUNIT BIT61-RELATED"/>
    <property type="match status" value="1"/>
</dbReference>
<proteinExistence type="predicted"/>
<gene>
    <name evidence="2" type="ORF">O9G_004895</name>
</gene>
<dbReference type="InterPro" id="IPR013745">
    <property type="entry name" value="Bit61/PRR5"/>
</dbReference>
<reference evidence="2 3" key="1">
    <citation type="journal article" date="2013" name="Curr. Biol.">
        <title>Shared signatures of parasitism and phylogenomics unite Cryptomycota and microsporidia.</title>
        <authorList>
            <person name="James T.Y."/>
            <person name="Pelin A."/>
            <person name="Bonen L."/>
            <person name="Ahrendt S."/>
            <person name="Sain D."/>
            <person name="Corradi N."/>
            <person name="Stajich J.E."/>
        </authorList>
    </citation>
    <scope>NUCLEOTIDE SEQUENCE [LARGE SCALE GENOMIC DNA]</scope>
    <source>
        <strain evidence="2 3">CSF55</strain>
    </source>
</reference>
<dbReference type="Proteomes" id="UP000030755">
    <property type="component" value="Unassembled WGS sequence"/>
</dbReference>
<evidence type="ECO:0000256" key="1">
    <source>
        <dbReference type="SAM" id="MobiDB-lite"/>
    </source>
</evidence>
<dbReference type="GO" id="GO:0038203">
    <property type="term" value="P:TORC2 signaling"/>
    <property type="evidence" value="ECO:0007669"/>
    <property type="project" value="TreeGrafter"/>
</dbReference>
<keyword evidence="3" id="KW-1185">Reference proteome</keyword>
<protein>
    <submittedName>
        <fullName evidence="2">Uncharacterized protein</fullName>
    </submittedName>
</protein>
<sequence>MSENSTAVSKDSSDSNNTKEHAANFVYLNNKPFASESQLQSYSHEAKETRTKYNYNFKAPDNSSMTNSSSAFSIPSVIQHKRKTSLPNDGDSTLANLLISKGKSGKSTPIPENIATFSDSLVSKVIRSGKSTPVADYSSPETKWQNISNAVMSLFNGEGLKNPIETTNNTLSSLIIDVGIEIIIEDAFQLIEQGILTFSFKLSNTNEDQLLLRLSEIWAFFYGTVIPLLQVT</sequence>
<dbReference type="EMBL" id="KE561106">
    <property type="protein sequence ID" value="EPZ32848.1"/>
    <property type="molecule type" value="Genomic_DNA"/>
</dbReference>
<dbReference type="STRING" id="988480.A0A075ARH6"/>
<dbReference type="AlphaFoldDB" id="A0A075ARH6"/>
<evidence type="ECO:0000313" key="3">
    <source>
        <dbReference type="Proteomes" id="UP000030755"/>
    </source>
</evidence>
<dbReference type="Pfam" id="PF08539">
    <property type="entry name" value="HbrB"/>
    <property type="match status" value="1"/>
</dbReference>
<dbReference type="GO" id="GO:0031932">
    <property type="term" value="C:TORC2 complex"/>
    <property type="evidence" value="ECO:0007669"/>
    <property type="project" value="TreeGrafter"/>
</dbReference>
<dbReference type="HOGENOM" id="CLU_1195455_0_0_1"/>
<organism evidence="2 3">
    <name type="scientific">Rozella allomycis (strain CSF55)</name>
    <dbReference type="NCBI Taxonomy" id="988480"/>
    <lineage>
        <taxon>Eukaryota</taxon>
        <taxon>Fungi</taxon>
        <taxon>Fungi incertae sedis</taxon>
        <taxon>Cryptomycota</taxon>
        <taxon>Cryptomycota incertae sedis</taxon>
        <taxon>Rozella</taxon>
    </lineage>
</organism>
<dbReference type="OrthoDB" id="2290221at2759"/>
<feature type="compositionally biased region" description="Basic and acidic residues" evidence="1">
    <location>
        <begin position="11"/>
        <end position="22"/>
    </location>
</feature>
<feature type="region of interest" description="Disordered" evidence="1">
    <location>
        <begin position="1"/>
        <end position="23"/>
    </location>
</feature>
<accession>A0A075ARH6</accession>
<evidence type="ECO:0000313" key="2">
    <source>
        <dbReference type="EMBL" id="EPZ32848.1"/>
    </source>
</evidence>
<dbReference type="PANTHER" id="PTHR32428:SF2">
    <property type="entry name" value="TARGET OF RAPAMYCIN COMPLEX 2 SUBUNIT BIT61-RELATED"/>
    <property type="match status" value="1"/>
</dbReference>